<dbReference type="EMBL" id="CAKOFQ010006841">
    <property type="protein sequence ID" value="CAH1975919.1"/>
    <property type="molecule type" value="Genomic_DNA"/>
</dbReference>
<dbReference type="AlphaFoldDB" id="A0A9P0P904"/>
<organism evidence="1 2">
    <name type="scientific">Acanthoscelides obtectus</name>
    <name type="common">Bean weevil</name>
    <name type="synonym">Bruchus obtectus</name>
    <dbReference type="NCBI Taxonomy" id="200917"/>
    <lineage>
        <taxon>Eukaryota</taxon>
        <taxon>Metazoa</taxon>
        <taxon>Ecdysozoa</taxon>
        <taxon>Arthropoda</taxon>
        <taxon>Hexapoda</taxon>
        <taxon>Insecta</taxon>
        <taxon>Pterygota</taxon>
        <taxon>Neoptera</taxon>
        <taxon>Endopterygota</taxon>
        <taxon>Coleoptera</taxon>
        <taxon>Polyphaga</taxon>
        <taxon>Cucujiformia</taxon>
        <taxon>Chrysomeloidea</taxon>
        <taxon>Chrysomelidae</taxon>
        <taxon>Bruchinae</taxon>
        <taxon>Bruchini</taxon>
        <taxon>Acanthoscelides</taxon>
    </lineage>
</organism>
<protein>
    <submittedName>
        <fullName evidence="1">Uncharacterized protein</fullName>
    </submittedName>
</protein>
<gene>
    <name evidence="1" type="ORF">ACAOBT_LOCUS11851</name>
</gene>
<keyword evidence="2" id="KW-1185">Reference proteome</keyword>
<reference evidence="1" key="1">
    <citation type="submission" date="2022-03" db="EMBL/GenBank/DDBJ databases">
        <authorList>
            <person name="Sayadi A."/>
        </authorList>
    </citation>
    <scope>NUCLEOTIDE SEQUENCE</scope>
</reference>
<evidence type="ECO:0000313" key="1">
    <source>
        <dbReference type="EMBL" id="CAH1975919.1"/>
    </source>
</evidence>
<dbReference type="Proteomes" id="UP001152888">
    <property type="component" value="Unassembled WGS sequence"/>
</dbReference>
<evidence type="ECO:0000313" key="2">
    <source>
        <dbReference type="Proteomes" id="UP001152888"/>
    </source>
</evidence>
<comment type="caution">
    <text evidence="1">The sequence shown here is derived from an EMBL/GenBank/DDBJ whole genome shotgun (WGS) entry which is preliminary data.</text>
</comment>
<sequence length="73" mass="8886">MKTAIKRNFFQNKHWRVRHQEARFQANTSKNVHDFHTFEEIVGHIWESNIMMPKVIFLHALEDDCRLIHAERT</sequence>
<name>A0A9P0P904_ACAOB</name>
<accession>A0A9P0P904</accession>
<proteinExistence type="predicted"/>